<feature type="domain" description="B box-type" evidence="6">
    <location>
        <begin position="76"/>
        <end position="116"/>
    </location>
</feature>
<evidence type="ECO:0000256" key="1">
    <source>
        <dbReference type="ARBA" id="ARBA00022723"/>
    </source>
</evidence>
<dbReference type="Gene3D" id="3.30.160.60">
    <property type="entry name" value="Classic Zinc Finger"/>
    <property type="match status" value="1"/>
</dbReference>
<keyword evidence="8" id="KW-1185">Reference proteome</keyword>
<dbReference type="AlphaFoldDB" id="A0A8C4XIF6"/>
<dbReference type="GeneTree" id="ENSGT01150000286950"/>
<dbReference type="PANTHER" id="PTHR25465:SF14">
    <property type="entry name" value="E3 UBIQUITIN-PROTEIN LIGASE TRIM65"/>
    <property type="match status" value="1"/>
</dbReference>
<dbReference type="Proteomes" id="UP000694620">
    <property type="component" value="Chromosome 12"/>
</dbReference>
<proteinExistence type="predicted"/>
<dbReference type="GO" id="GO:0008270">
    <property type="term" value="F:zinc ion binding"/>
    <property type="evidence" value="ECO:0007669"/>
    <property type="project" value="UniProtKB-KW"/>
</dbReference>
<dbReference type="SMART" id="SM00336">
    <property type="entry name" value="BBOX"/>
    <property type="match status" value="2"/>
</dbReference>
<dbReference type="CDD" id="cd19769">
    <property type="entry name" value="Bbox2_TRIM16-like"/>
    <property type="match status" value="1"/>
</dbReference>
<evidence type="ECO:0000313" key="7">
    <source>
        <dbReference type="Ensembl" id="ENSECRP00000033234.1"/>
    </source>
</evidence>
<protein>
    <recommendedName>
        <fullName evidence="6">B box-type domain-containing protein</fullName>
    </recommendedName>
</protein>
<dbReference type="Pfam" id="PF00643">
    <property type="entry name" value="zf-B_box"/>
    <property type="match status" value="1"/>
</dbReference>
<evidence type="ECO:0000256" key="4">
    <source>
        <dbReference type="PROSITE-ProRule" id="PRU00024"/>
    </source>
</evidence>
<dbReference type="Pfam" id="PF22586">
    <property type="entry name" value="ANCHR-like_BBOX"/>
    <property type="match status" value="1"/>
</dbReference>
<evidence type="ECO:0000256" key="5">
    <source>
        <dbReference type="SAM" id="MobiDB-lite"/>
    </source>
</evidence>
<reference evidence="7" key="2">
    <citation type="submission" date="2025-08" db="UniProtKB">
        <authorList>
            <consortium name="Ensembl"/>
        </authorList>
    </citation>
    <scope>IDENTIFICATION</scope>
</reference>
<evidence type="ECO:0000313" key="8">
    <source>
        <dbReference type="Proteomes" id="UP000694620"/>
    </source>
</evidence>
<sequence length="168" mass="19547">MEEQVENLEEMDADATLSQSYAGPGDVFCDVCPGKRRKASKTCLTCMVSYCKTHLQHHQESEALMRHKLEELTENTEEKHCKEHQEFLELFCRTDDICICLVCATTEHKSHDTVTSSEERHGRQSQLDSKKNEVKKKIEEKEKKLEEMKEAVKRIEVSCMCLLHTLWK</sequence>
<evidence type="ECO:0000259" key="6">
    <source>
        <dbReference type="PROSITE" id="PS50119"/>
    </source>
</evidence>
<dbReference type="PANTHER" id="PTHR25465">
    <property type="entry name" value="B-BOX DOMAIN CONTAINING"/>
    <property type="match status" value="1"/>
</dbReference>
<evidence type="ECO:0000256" key="2">
    <source>
        <dbReference type="ARBA" id="ARBA00022771"/>
    </source>
</evidence>
<dbReference type="InterPro" id="IPR000315">
    <property type="entry name" value="Znf_B-box"/>
</dbReference>
<keyword evidence="2 4" id="KW-0863">Zinc-finger</keyword>
<dbReference type="Gene3D" id="4.10.830.40">
    <property type="match status" value="1"/>
</dbReference>
<dbReference type="Ensembl" id="ENSECRT00000033959.1">
    <property type="protein sequence ID" value="ENSECRP00000033234.1"/>
    <property type="gene ID" value="ENSECRG00000022508.1"/>
</dbReference>
<dbReference type="PROSITE" id="PS50119">
    <property type="entry name" value="ZF_BBOX"/>
    <property type="match status" value="1"/>
</dbReference>
<name>A0A8C4XIF6_ERPCA</name>
<organism evidence="7 8">
    <name type="scientific">Erpetoichthys calabaricus</name>
    <name type="common">Rope fish</name>
    <name type="synonym">Calamoichthys calabaricus</name>
    <dbReference type="NCBI Taxonomy" id="27687"/>
    <lineage>
        <taxon>Eukaryota</taxon>
        <taxon>Metazoa</taxon>
        <taxon>Chordata</taxon>
        <taxon>Craniata</taxon>
        <taxon>Vertebrata</taxon>
        <taxon>Euteleostomi</taxon>
        <taxon>Actinopterygii</taxon>
        <taxon>Polypteriformes</taxon>
        <taxon>Polypteridae</taxon>
        <taxon>Erpetoichthys</taxon>
    </lineage>
</organism>
<dbReference type="SUPFAM" id="SSF57845">
    <property type="entry name" value="B-box zinc-binding domain"/>
    <property type="match status" value="1"/>
</dbReference>
<dbReference type="InterPro" id="IPR051051">
    <property type="entry name" value="E3_ubiq-ligase_TRIM/RNF"/>
</dbReference>
<accession>A0A8C4XIF6</accession>
<reference evidence="7" key="1">
    <citation type="submission" date="2021-06" db="EMBL/GenBank/DDBJ databases">
        <authorList>
            <consortium name="Wellcome Sanger Institute Data Sharing"/>
        </authorList>
    </citation>
    <scope>NUCLEOTIDE SEQUENCE [LARGE SCALE GENOMIC DNA]</scope>
</reference>
<keyword evidence="1" id="KW-0479">Metal-binding</keyword>
<evidence type="ECO:0000256" key="3">
    <source>
        <dbReference type="ARBA" id="ARBA00022833"/>
    </source>
</evidence>
<keyword evidence="3" id="KW-0862">Zinc</keyword>
<reference evidence="7" key="3">
    <citation type="submission" date="2025-09" db="UniProtKB">
        <authorList>
            <consortium name="Ensembl"/>
        </authorList>
    </citation>
    <scope>IDENTIFICATION</scope>
</reference>
<feature type="region of interest" description="Disordered" evidence="5">
    <location>
        <begin position="112"/>
        <end position="135"/>
    </location>
</feature>